<evidence type="ECO:0000256" key="2">
    <source>
        <dbReference type="SAM" id="SignalP"/>
    </source>
</evidence>
<dbReference type="EMBL" id="FOTO01000003">
    <property type="protein sequence ID" value="SFL56815.1"/>
    <property type="molecule type" value="Genomic_DNA"/>
</dbReference>
<dbReference type="AlphaFoldDB" id="A0A8G2C1Z0"/>
<feature type="chain" id="PRO_5034899650" evidence="2">
    <location>
        <begin position="25"/>
        <end position="338"/>
    </location>
</feature>
<keyword evidence="1 2" id="KW-0732">Signal</keyword>
<accession>A0A8G2C1Z0</accession>
<comment type="caution">
    <text evidence="4">The sequence shown here is derived from an EMBL/GenBank/DDBJ whole genome shotgun (WGS) entry which is preliminary data.</text>
</comment>
<dbReference type="CDD" id="cd13654">
    <property type="entry name" value="PBP2_phosphate_like_2"/>
    <property type="match status" value="1"/>
</dbReference>
<evidence type="ECO:0000313" key="5">
    <source>
        <dbReference type="Proteomes" id="UP000199581"/>
    </source>
</evidence>
<sequence>MNRFLNKAIFALALLLVGTGMAHARDQVKISGSSTVFPFSSYVAEELGATTKFPAPVVESTGSGGGHKLFGAGMGVGTPDIANSSRRMKVSEFENAAKNGVTDITEAKIGFDGIAVAQNADNEAMSISLEELATAVAADIMVDGKLVPNPYKMWNEINPQLPARKIVFYGPPTSSGTRDAFEEMVVEKIFGKKEGYEKGYHAIRQDNAYVPAGENDNLIVQKLAKDKDAFGIFGYSFLEENADSIQGAAINGVTPNPESVASGQYPISRSLFFYVKNAHYDAIPGLKEYVELFMSEKMIGKDGLLKSIGLIPLPEAERATARENVLAKKKLTLDDLKK</sequence>
<dbReference type="InterPro" id="IPR050811">
    <property type="entry name" value="Phosphate_ABC_transporter"/>
</dbReference>
<name>A0A8G2C1Z0_DESNO</name>
<dbReference type="SUPFAM" id="SSF53850">
    <property type="entry name" value="Periplasmic binding protein-like II"/>
    <property type="match status" value="1"/>
</dbReference>
<dbReference type="OrthoDB" id="9790048at2"/>
<evidence type="ECO:0000256" key="1">
    <source>
        <dbReference type="ARBA" id="ARBA00022729"/>
    </source>
</evidence>
<dbReference type="Proteomes" id="UP000199581">
    <property type="component" value="Unassembled WGS sequence"/>
</dbReference>
<evidence type="ECO:0000313" key="4">
    <source>
        <dbReference type="EMBL" id="SFL56815.1"/>
    </source>
</evidence>
<dbReference type="InterPro" id="IPR024370">
    <property type="entry name" value="PBP_domain"/>
</dbReference>
<reference evidence="4 5" key="1">
    <citation type="submission" date="2016-10" db="EMBL/GenBank/DDBJ databases">
        <authorList>
            <person name="Varghese N."/>
            <person name="Submissions S."/>
        </authorList>
    </citation>
    <scope>NUCLEOTIDE SEQUENCE [LARGE SCALE GENOMIC DNA]</scope>
    <source>
        <strain evidence="4 5">DSM 1741</strain>
    </source>
</reference>
<dbReference type="Pfam" id="PF12849">
    <property type="entry name" value="PBP_like_2"/>
    <property type="match status" value="1"/>
</dbReference>
<gene>
    <name evidence="4" type="ORF">SAMN05421830_103312</name>
</gene>
<keyword evidence="5" id="KW-1185">Reference proteome</keyword>
<evidence type="ECO:0000259" key="3">
    <source>
        <dbReference type="Pfam" id="PF12849"/>
    </source>
</evidence>
<organism evidence="4 5">
    <name type="scientific">Desulfomicrobium norvegicum (strain DSM 1741 / NCIMB 8310)</name>
    <name type="common">Desulfovibrio baculatus (strain Norway 4)</name>
    <name type="synonym">Desulfovibrio desulfuricans (strain Norway 4)</name>
    <dbReference type="NCBI Taxonomy" id="52561"/>
    <lineage>
        <taxon>Bacteria</taxon>
        <taxon>Pseudomonadati</taxon>
        <taxon>Thermodesulfobacteriota</taxon>
        <taxon>Desulfovibrionia</taxon>
        <taxon>Desulfovibrionales</taxon>
        <taxon>Desulfomicrobiaceae</taxon>
        <taxon>Desulfomicrobium</taxon>
    </lineage>
</organism>
<dbReference type="Gene3D" id="3.40.190.10">
    <property type="entry name" value="Periplasmic binding protein-like II"/>
    <property type="match status" value="2"/>
</dbReference>
<protein>
    <submittedName>
        <fullName evidence="4">Phosphate ABC transporter substrate-binding protein, PhoT family</fullName>
    </submittedName>
</protein>
<dbReference type="PANTHER" id="PTHR30570">
    <property type="entry name" value="PERIPLASMIC PHOSPHATE BINDING COMPONENT OF PHOSPHATE ABC TRANSPORTER"/>
    <property type="match status" value="1"/>
</dbReference>
<feature type="domain" description="PBP" evidence="3">
    <location>
        <begin position="20"/>
        <end position="296"/>
    </location>
</feature>
<dbReference type="RefSeq" id="WP_092190775.1">
    <property type="nucleotide sequence ID" value="NZ_FOTO01000003.1"/>
</dbReference>
<proteinExistence type="predicted"/>
<dbReference type="PANTHER" id="PTHR30570:SF1">
    <property type="entry name" value="PHOSPHATE-BINDING PROTEIN PSTS"/>
    <property type="match status" value="1"/>
</dbReference>
<feature type="signal peptide" evidence="2">
    <location>
        <begin position="1"/>
        <end position="24"/>
    </location>
</feature>